<dbReference type="FunCoup" id="A0A6P8ZZX6">
    <property type="interactions" value="2701"/>
</dbReference>
<dbReference type="SMART" id="SM00028">
    <property type="entry name" value="TPR"/>
    <property type="match status" value="8"/>
</dbReference>
<proteinExistence type="inferred from homology"/>
<comment type="similarity">
    <text evidence="5">Belongs to the APC3/CDC27 family.</text>
</comment>
<keyword evidence="4" id="KW-0539">Nucleus</keyword>
<dbReference type="GO" id="GO:0051301">
    <property type="term" value="P:cell division"/>
    <property type="evidence" value="ECO:0007669"/>
    <property type="project" value="UniProtKB-KW"/>
</dbReference>
<evidence type="ECO:0000256" key="8">
    <source>
        <dbReference type="SAM" id="MobiDB-lite"/>
    </source>
</evidence>
<dbReference type="PANTHER" id="PTHR12558:SF13">
    <property type="entry name" value="CELL DIVISION CYCLE PROTEIN 27 HOMOLOG"/>
    <property type="match status" value="1"/>
</dbReference>
<reference evidence="10" key="1">
    <citation type="submission" date="2025-08" db="UniProtKB">
        <authorList>
            <consortium name="RefSeq"/>
        </authorList>
    </citation>
    <scope>IDENTIFICATION</scope>
    <source>
        <tissue evidence="10">Total insect</tissue>
    </source>
</reference>
<dbReference type="Pfam" id="PF14559">
    <property type="entry name" value="TPR_19"/>
    <property type="match status" value="1"/>
</dbReference>
<feature type="repeat" description="TPR" evidence="7">
    <location>
        <begin position="574"/>
        <end position="607"/>
    </location>
</feature>
<evidence type="ECO:0000256" key="3">
    <source>
        <dbReference type="ARBA" id="ARBA00022803"/>
    </source>
</evidence>
<dbReference type="OrthoDB" id="329563at2759"/>
<name>A0A6P8ZZX6_THRPL</name>
<feature type="repeat" description="TPR" evidence="7">
    <location>
        <begin position="642"/>
        <end position="675"/>
    </location>
</feature>
<evidence type="ECO:0000256" key="7">
    <source>
        <dbReference type="PROSITE-ProRule" id="PRU00339"/>
    </source>
</evidence>
<feature type="region of interest" description="Disordered" evidence="8">
    <location>
        <begin position="351"/>
        <end position="406"/>
    </location>
</feature>
<keyword evidence="10" id="KW-0131">Cell cycle</keyword>
<keyword evidence="3 7" id="KW-0802">TPR repeat</keyword>
<dbReference type="Pfam" id="PF13181">
    <property type="entry name" value="TPR_8"/>
    <property type="match status" value="1"/>
</dbReference>
<dbReference type="FunFam" id="1.25.40.10:FF:000018">
    <property type="entry name" value="Cell division cycle protein 27 homolog B"/>
    <property type="match status" value="1"/>
</dbReference>
<dbReference type="Pfam" id="PF12895">
    <property type="entry name" value="ANAPC3"/>
    <property type="match status" value="1"/>
</dbReference>
<accession>A0A6P8ZZX6</accession>
<dbReference type="Gene3D" id="1.25.40.10">
    <property type="entry name" value="Tetratricopeptide repeat domain"/>
    <property type="match status" value="4"/>
</dbReference>
<organism evidence="10">
    <name type="scientific">Thrips palmi</name>
    <name type="common">Melon thrips</name>
    <dbReference type="NCBI Taxonomy" id="161013"/>
    <lineage>
        <taxon>Eukaryota</taxon>
        <taxon>Metazoa</taxon>
        <taxon>Ecdysozoa</taxon>
        <taxon>Arthropoda</taxon>
        <taxon>Hexapoda</taxon>
        <taxon>Insecta</taxon>
        <taxon>Pterygota</taxon>
        <taxon>Neoptera</taxon>
        <taxon>Paraneoptera</taxon>
        <taxon>Thysanoptera</taxon>
        <taxon>Terebrantia</taxon>
        <taxon>Thripoidea</taxon>
        <taxon>Thripidae</taxon>
        <taxon>Thrips</taxon>
    </lineage>
</organism>
<dbReference type="GO" id="GO:0005737">
    <property type="term" value="C:cytoplasm"/>
    <property type="evidence" value="ECO:0007669"/>
    <property type="project" value="TreeGrafter"/>
</dbReference>
<sequence length="844" mass="93221">MIVQEPVQAAIWHCLHHYAFNDAIFLAERLCAEVESDETLFLLATCYYRAGKPNQTYAVLRGKGASCPQCRFLLAKCCMDLQKLSEAESVLTGGDILNSKTLDKVVSDFGDQASFALQLLGKICTQTERGSCAAEAYSKALNLNPFLWQAFAELCNRGEKPDPQKTFQVEHLESLSLCHGSNPVIALVNNRDDSTSHVGSGGMGTGNSTFDSSLQTVNSTPVQVIQCYPQPPRLTFTSDESPLANPLPSTGPVKSSRLFSPYSSTFSPLTPSFGVLPLESPSANDSLSFMSPLPSSNMLSEANDQKVLVKRASRPRTHHILNRKEIPLQGKVFSQSGNTSHATQTTAAPPNATLLAGHHGQNVRRSSRLFSSNNYSVKENNKSPSRNKFVTPKSPSRKTKARNISKASLSNKSTFTELNERNKVANVMDCEKAETIASAETKPNFNVSSSSVNVAQQALILQKQSAEGLMALLREIGTAYQHLSQYNCRKAIECLEALPSQHFNTGWVLSLMGKAYFELSDFQTSVRYFREVRDREPHRTQMMEIMSTALWHLQRDVELSALAQELVEQDRMSPAAWCAAGNCFSLQKEHEAAIKFFQRAVQVDPSFAYAYTLLGHEYVTTEELDRAMSAFRSAVRLDSRHYNAWYGIGSIYSKEEQYQLAEFHFKKALAIHPQSSVLMCHIGVAQHALQKADKALQTLSAAVANDPKNPLCKFHRASIFFAAGRYAEALKELEELKEIVPKESLVYYLTGKVHKKLGNSHLSLMHFSWATDLDPKGANSQIKDAIDPAISRNLSQADTLDDSTQTHAEENYQSEESSAPAQDSSQEGGEYSVMQGGGESDESL</sequence>
<gene>
    <name evidence="10" type="primary">LOC117651260</name>
</gene>
<keyword evidence="9" id="KW-1185">Reference proteome</keyword>
<feature type="compositionally biased region" description="Polar residues" evidence="8">
    <location>
        <begin position="796"/>
        <end position="806"/>
    </location>
</feature>
<feature type="repeat" description="TPR" evidence="7">
    <location>
        <begin position="608"/>
        <end position="641"/>
    </location>
</feature>
<dbReference type="GO" id="GO:0016567">
    <property type="term" value="P:protein ubiquitination"/>
    <property type="evidence" value="ECO:0007669"/>
    <property type="project" value="TreeGrafter"/>
</dbReference>
<dbReference type="InterPro" id="IPR011990">
    <property type="entry name" value="TPR-like_helical_dom_sf"/>
</dbReference>
<evidence type="ECO:0000256" key="1">
    <source>
        <dbReference type="ARBA" id="ARBA00004123"/>
    </source>
</evidence>
<dbReference type="InterPro" id="IPR019734">
    <property type="entry name" value="TPR_rpt"/>
</dbReference>
<evidence type="ECO:0000256" key="4">
    <source>
        <dbReference type="ARBA" id="ARBA00023242"/>
    </source>
</evidence>
<keyword evidence="10" id="KW-0132">Cell division</keyword>
<evidence type="ECO:0000256" key="5">
    <source>
        <dbReference type="ARBA" id="ARBA00038210"/>
    </source>
</evidence>
<feature type="compositionally biased region" description="Polar residues" evidence="8">
    <location>
        <begin position="814"/>
        <end position="827"/>
    </location>
</feature>
<dbReference type="GO" id="GO:0031145">
    <property type="term" value="P:anaphase-promoting complex-dependent catabolic process"/>
    <property type="evidence" value="ECO:0007669"/>
    <property type="project" value="TreeGrafter"/>
</dbReference>
<feature type="region of interest" description="Disordered" evidence="8">
    <location>
        <begin position="796"/>
        <end position="844"/>
    </location>
</feature>
<evidence type="ECO:0000256" key="2">
    <source>
        <dbReference type="ARBA" id="ARBA00022737"/>
    </source>
</evidence>
<dbReference type="AlphaFoldDB" id="A0A6P8ZZX6"/>
<dbReference type="CTD" id="996"/>
<dbReference type="KEGG" id="tpal:117651260"/>
<dbReference type="PROSITE" id="PS50005">
    <property type="entry name" value="TPR"/>
    <property type="match status" value="4"/>
</dbReference>
<evidence type="ECO:0000256" key="6">
    <source>
        <dbReference type="ARBA" id="ARBA00039307"/>
    </source>
</evidence>
<protein>
    <recommendedName>
        <fullName evidence="6">Cell division cycle protein 27 homolog</fullName>
    </recommendedName>
</protein>
<dbReference type="GO" id="GO:0007091">
    <property type="term" value="P:metaphase/anaphase transition of mitotic cell cycle"/>
    <property type="evidence" value="ECO:0007669"/>
    <property type="project" value="TreeGrafter"/>
</dbReference>
<dbReference type="GeneID" id="117651260"/>
<keyword evidence="2" id="KW-0677">Repeat</keyword>
<dbReference type="GO" id="GO:0005680">
    <property type="term" value="C:anaphase-promoting complex"/>
    <property type="evidence" value="ECO:0007669"/>
    <property type="project" value="TreeGrafter"/>
</dbReference>
<dbReference type="SUPFAM" id="SSF48452">
    <property type="entry name" value="TPR-like"/>
    <property type="match status" value="2"/>
</dbReference>
<dbReference type="InParanoid" id="A0A6P8ZZX6"/>
<dbReference type="RefSeq" id="XP_034250993.1">
    <property type="nucleotide sequence ID" value="XM_034395102.1"/>
</dbReference>
<comment type="subcellular location">
    <subcellularLocation>
        <location evidence="1">Nucleus</location>
    </subcellularLocation>
</comment>
<dbReference type="PANTHER" id="PTHR12558">
    <property type="entry name" value="CELL DIVISION CYCLE 16,23,27"/>
    <property type="match status" value="1"/>
</dbReference>
<feature type="compositionally biased region" description="Polar residues" evidence="8">
    <location>
        <begin position="368"/>
        <end position="388"/>
    </location>
</feature>
<dbReference type="Pfam" id="PF00515">
    <property type="entry name" value="TPR_1"/>
    <property type="match status" value="2"/>
</dbReference>
<dbReference type="Proteomes" id="UP000515158">
    <property type="component" value="Unplaced"/>
</dbReference>
<feature type="repeat" description="TPR" evidence="7">
    <location>
        <begin position="506"/>
        <end position="539"/>
    </location>
</feature>
<evidence type="ECO:0000313" key="10">
    <source>
        <dbReference type="RefSeq" id="XP_034250993.1"/>
    </source>
</evidence>
<evidence type="ECO:0000313" key="9">
    <source>
        <dbReference type="Proteomes" id="UP000515158"/>
    </source>
</evidence>